<accession>A0A1H3E3V9</accession>
<evidence type="ECO:0000256" key="11">
    <source>
        <dbReference type="HAMAP-Rule" id="MF_00766"/>
    </source>
</evidence>
<keyword evidence="10 11" id="KW-0961">Cell wall biogenesis/degradation</keyword>
<keyword evidence="9 11" id="KW-0472">Membrane</keyword>
<comment type="similarity">
    <text evidence="11">Belongs to the glycosyltransferase 51 family.</text>
</comment>
<evidence type="ECO:0000256" key="7">
    <source>
        <dbReference type="ARBA" id="ARBA00022984"/>
    </source>
</evidence>
<evidence type="ECO:0000256" key="1">
    <source>
        <dbReference type="ARBA" id="ARBA00022475"/>
    </source>
</evidence>
<dbReference type="InterPro" id="IPR011812">
    <property type="entry name" value="Pep_trsgly"/>
</dbReference>
<gene>
    <name evidence="11" type="primary">mtgA</name>
    <name evidence="13" type="ORF">SAMN05444336_10957</name>
</gene>
<keyword evidence="3 11" id="KW-0328">Glycosyltransferase</keyword>
<dbReference type="SUPFAM" id="SSF53955">
    <property type="entry name" value="Lysozyme-like"/>
    <property type="match status" value="1"/>
</dbReference>
<dbReference type="GO" id="GO:0071555">
    <property type="term" value="P:cell wall organization"/>
    <property type="evidence" value="ECO:0007669"/>
    <property type="project" value="UniProtKB-KW"/>
</dbReference>
<evidence type="ECO:0000313" key="14">
    <source>
        <dbReference type="Proteomes" id="UP000199118"/>
    </source>
</evidence>
<dbReference type="UniPathway" id="UPA00219"/>
<keyword evidence="7 11" id="KW-0573">Peptidoglycan synthesis</keyword>
<dbReference type="EMBL" id="FNMZ01000009">
    <property type="protein sequence ID" value="SDX73297.1"/>
    <property type="molecule type" value="Genomic_DNA"/>
</dbReference>
<dbReference type="GO" id="GO:0008360">
    <property type="term" value="P:regulation of cell shape"/>
    <property type="evidence" value="ECO:0007669"/>
    <property type="project" value="UniProtKB-KW"/>
</dbReference>
<protein>
    <recommendedName>
        <fullName evidence="11">Biosynthetic peptidoglycan transglycosylase</fullName>
        <ecNumber evidence="11">2.4.99.28</ecNumber>
    </recommendedName>
    <alternativeName>
        <fullName evidence="11">Glycan polymerase</fullName>
    </alternativeName>
    <alternativeName>
        <fullName evidence="11">Peptidoglycan glycosyltransferase MtgA</fullName>
        <shortName evidence="11">PGT</shortName>
    </alternativeName>
</protein>
<comment type="catalytic activity">
    <reaction evidence="11">
        <text>[GlcNAc-(1-&gt;4)-Mur2Ac(oyl-L-Ala-gamma-D-Glu-L-Lys-D-Ala-D-Ala)](n)-di-trans,octa-cis-undecaprenyl diphosphate + beta-D-GlcNAc-(1-&gt;4)-Mur2Ac(oyl-L-Ala-gamma-D-Glu-L-Lys-D-Ala-D-Ala)-di-trans,octa-cis-undecaprenyl diphosphate = [GlcNAc-(1-&gt;4)-Mur2Ac(oyl-L-Ala-gamma-D-Glu-L-Lys-D-Ala-D-Ala)](n+1)-di-trans,octa-cis-undecaprenyl diphosphate + di-trans,octa-cis-undecaprenyl diphosphate + H(+)</text>
        <dbReference type="Rhea" id="RHEA:23708"/>
        <dbReference type="Rhea" id="RHEA-COMP:9602"/>
        <dbReference type="Rhea" id="RHEA-COMP:9603"/>
        <dbReference type="ChEBI" id="CHEBI:15378"/>
        <dbReference type="ChEBI" id="CHEBI:58405"/>
        <dbReference type="ChEBI" id="CHEBI:60033"/>
        <dbReference type="ChEBI" id="CHEBI:78435"/>
        <dbReference type="EC" id="2.4.99.28"/>
    </reaction>
</comment>
<dbReference type="EC" id="2.4.99.28" evidence="11"/>
<comment type="subcellular location">
    <subcellularLocation>
        <location evidence="11">Cell inner membrane</location>
        <topology evidence="11">Single-pass membrane protein</topology>
    </subcellularLocation>
</comment>
<evidence type="ECO:0000256" key="6">
    <source>
        <dbReference type="ARBA" id="ARBA00022960"/>
    </source>
</evidence>
<keyword evidence="1 11" id="KW-1003">Cell membrane</keyword>
<evidence type="ECO:0000256" key="10">
    <source>
        <dbReference type="ARBA" id="ARBA00023316"/>
    </source>
</evidence>
<dbReference type="AlphaFoldDB" id="A0A1H3E3V9"/>
<dbReference type="InterPro" id="IPR036950">
    <property type="entry name" value="PBP_transglycosylase"/>
</dbReference>
<proteinExistence type="inferred from homology"/>
<evidence type="ECO:0000256" key="3">
    <source>
        <dbReference type="ARBA" id="ARBA00022676"/>
    </source>
</evidence>
<evidence type="ECO:0000256" key="5">
    <source>
        <dbReference type="ARBA" id="ARBA00022692"/>
    </source>
</evidence>
<feature type="transmembrane region" description="Helical" evidence="11">
    <location>
        <begin position="21"/>
        <end position="43"/>
    </location>
</feature>
<evidence type="ECO:0000256" key="8">
    <source>
        <dbReference type="ARBA" id="ARBA00022989"/>
    </source>
</evidence>
<name>A0A1H3E3V9_9RHOB</name>
<keyword evidence="4 11" id="KW-0808">Transferase</keyword>
<dbReference type="GO" id="GO:0009252">
    <property type="term" value="P:peptidoglycan biosynthetic process"/>
    <property type="evidence" value="ECO:0007669"/>
    <property type="project" value="UniProtKB-UniRule"/>
</dbReference>
<reference evidence="13 14" key="1">
    <citation type="submission" date="2016-10" db="EMBL/GenBank/DDBJ databases">
        <authorList>
            <person name="de Groot N.N."/>
        </authorList>
    </citation>
    <scope>NUCLEOTIDE SEQUENCE [LARGE SCALE GENOMIC DNA]</scope>
    <source>
        <strain evidence="13 14">DSM 17890</strain>
    </source>
</reference>
<dbReference type="Gene3D" id="1.10.3810.10">
    <property type="entry name" value="Biosynthetic peptidoglycan transglycosylase-like"/>
    <property type="match status" value="1"/>
</dbReference>
<dbReference type="PANTHER" id="PTHR30400:SF0">
    <property type="entry name" value="BIOSYNTHETIC PEPTIDOGLYCAN TRANSGLYCOSYLASE"/>
    <property type="match status" value="1"/>
</dbReference>
<dbReference type="HAMAP" id="MF_00766">
    <property type="entry name" value="PGT_MtgA"/>
    <property type="match status" value="1"/>
</dbReference>
<comment type="function">
    <text evidence="11">Peptidoglycan polymerase that catalyzes glycan chain elongation from lipid-linked precursors.</text>
</comment>
<dbReference type="Pfam" id="PF00912">
    <property type="entry name" value="Transgly"/>
    <property type="match status" value="1"/>
</dbReference>
<dbReference type="InterPro" id="IPR023346">
    <property type="entry name" value="Lysozyme-like_dom_sf"/>
</dbReference>
<dbReference type="GO" id="GO:0008955">
    <property type="term" value="F:peptidoglycan glycosyltransferase activity"/>
    <property type="evidence" value="ECO:0007669"/>
    <property type="project" value="UniProtKB-UniRule"/>
</dbReference>
<keyword evidence="2 11" id="KW-0997">Cell inner membrane</keyword>
<keyword evidence="6 11" id="KW-0133">Cell shape</keyword>
<dbReference type="GO" id="GO:0009274">
    <property type="term" value="C:peptidoglycan-based cell wall"/>
    <property type="evidence" value="ECO:0007669"/>
    <property type="project" value="InterPro"/>
</dbReference>
<evidence type="ECO:0000256" key="2">
    <source>
        <dbReference type="ARBA" id="ARBA00022519"/>
    </source>
</evidence>
<dbReference type="PANTHER" id="PTHR30400">
    <property type="entry name" value="MONOFUNCTIONAL BIOSYNTHETIC PEPTIDOGLYCAN TRANSGLYCOSYLASE"/>
    <property type="match status" value="1"/>
</dbReference>
<keyword evidence="5 11" id="KW-0812">Transmembrane</keyword>
<dbReference type="GO" id="GO:0005886">
    <property type="term" value="C:plasma membrane"/>
    <property type="evidence" value="ECO:0007669"/>
    <property type="project" value="UniProtKB-SubCell"/>
</dbReference>
<organism evidence="13 14">
    <name type="scientific">Albimonas donghaensis</name>
    <dbReference type="NCBI Taxonomy" id="356660"/>
    <lineage>
        <taxon>Bacteria</taxon>
        <taxon>Pseudomonadati</taxon>
        <taxon>Pseudomonadota</taxon>
        <taxon>Alphaproteobacteria</taxon>
        <taxon>Rhodobacterales</taxon>
        <taxon>Paracoccaceae</taxon>
        <taxon>Albimonas</taxon>
    </lineage>
</organism>
<evidence type="ECO:0000256" key="4">
    <source>
        <dbReference type="ARBA" id="ARBA00022679"/>
    </source>
</evidence>
<keyword evidence="14" id="KW-1185">Reference proteome</keyword>
<dbReference type="InterPro" id="IPR001264">
    <property type="entry name" value="Glyco_trans_51"/>
</dbReference>
<sequence length="244" mass="26364">MALRKRRKSAPPPRRRGPLRRLARGILQAVLLAGAVAVAWVALYRVVPPPTTFLIESERLRLGGIRRDALDFDALPDLVRLAFPAAEDARFCTHHGLDAEAIRAAFEANAEGKRLRGGSTISQQVAKNAFLWPGRNWLRKGLETGFALLAETLWPKRRMLEIYLNVAEMGEGVFGLEAAAQTHFGVSAGRLSARQAALIAAALPNPKERDPARPSGAQARRAAQIVQGAETLRANGAGACVLDG</sequence>
<dbReference type="NCBIfam" id="TIGR02070">
    <property type="entry name" value="mono_pep_trsgly"/>
    <property type="match status" value="1"/>
</dbReference>
<evidence type="ECO:0000313" key="13">
    <source>
        <dbReference type="EMBL" id="SDX73297.1"/>
    </source>
</evidence>
<dbReference type="STRING" id="356660.SAMN05444336_10957"/>
<dbReference type="GO" id="GO:0016763">
    <property type="term" value="F:pentosyltransferase activity"/>
    <property type="evidence" value="ECO:0007669"/>
    <property type="project" value="InterPro"/>
</dbReference>
<evidence type="ECO:0000259" key="12">
    <source>
        <dbReference type="Pfam" id="PF00912"/>
    </source>
</evidence>
<feature type="domain" description="Glycosyl transferase family 51" evidence="12">
    <location>
        <begin position="66"/>
        <end position="226"/>
    </location>
</feature>
<keyword evidence="8 11" id="KW-1133">Transmembrane helix</keyword>
<evidence type="ECO:0000256" key="9">
    <source>
        <dbReference type="ARBA" id="ARBA00023136"/>
    </source>
</evidence>
<dbReference type="RefSeq" id="WP_092684424.1">
    <property type="nucleotide sequence ID" value="NZ_FNMZ01000009.1"/>
</dbReference>
<dbReference type="OrthoDB" id="9766909at2"/>
<dbReference type="Proteomes" id="UP000199118">
    <property type="component" value="Unassembled WGS sequence"/>
</dbReference>
<comment type="pathway">
    <text evidence="11">Cell wall biogenesis; peptidoglycan biosynthesis.</text>
</comment>